<evidence type="ECO:0000313" key="3">
    <source>
        <dbReference type="Proteomes" id="UP000001492"/>
    </source>
</evidence>
<dbReference type="AlphaFoldDB" id="E8RV17"/>
<gene>
    <name evidence="2" type="ordered locus">Astex_2569</name>
</gene>
<accession>E8RV17</accession>
<sequence length="34" mass="3478">MTLIKLSDTFGMVGNLLFAGILPMAALIAAASLL</sequence>
<reference evidence="3" key="1">
    <citation type="submission" date="2010-12" db="EMBL/GenBank/DDBJ databases">
        <title>Complete sequence of chromosome 2 of Asticcacaulis excentricus CB 48.</title>
        <authorList>
            <consortium name="US DOE Joint Genome Institute"/>
            <person name="Lucas S."/>
            <person name="Copeland A."/>
            <person name="Lapidus A."/>
            <person name="Cheng J.-F."/>
            <person name="Bruce D."/>
            <person name="Goodwin L."/>
            <person name="Pitluck S."/>
            <person name="Teshima H."/>
            <person name="Davenport K."/>
            <person name="Detter J.C."/>
            <person name="Han C."/>
            <person name="Tapia R."/>
            <person name="Land M."/>
            <person name="Hauser L."/>
            <person name="Jeffries C."/>
            <person name="Kyrpides N."/>
            <person name="Ivanova N."/>
            <person name="Ovchinnikova G."/>
            <person name="Brun Y.V."/>
            <person name="Woyke T."/>
        </authorList>
    </citation>
    <scope>NUCLEOTIDE SEQUENCE [LARGE SCALE GENOMIC DNA]</scope>
    <source>
        <strain evidence="3">ATCC 15261 / DSM 4724 / KCTC 12464 / NCIMB 9791 / VKM B-1370 / CB 48</strain>
    </source>
</reference>
<keyword evidence="1" id="KW-0472">Membrane</keyword>
<evidence type="ECO:0000313" key="2">
    <source>
        <dbReference type="EMBL" id="ADU14217.1"/>
    </source>
</evidence>
<organism evidence="2 3">
    <name type="scientific">Asticcacaulis excentricus (strain ATCC 15261 / DSM 4724 / KCTC 12464 / NCIMB 9791 / VKM B-1370 / CB 48)</name>
    <dbReference type="NCBI Taxonomy" id="573065"/>
    <lineage>
        <taxon>Bacteria</taxon>
        <taxon>Pseudomonadati</taxon>
        <taxon>Pseudomonadota</taxon>
        <taxon>Alphaproteobacteria</taxon>
        <taxon>Caulobacterales</taxon>
        <taxon>Caulobacteraceae</taxon>
        <taxon>Asticcacaulis</taxon>
    </lineage>
</organism>
<dbReference type="EMBL" id="CP002396">
    <property type="protein sequence ID" value="ADU14217.1"/>
    <property type="molecule type" value="Genomic_DNA"/>
</dbReference>
<keyword evidence="1" id="KW-0812">Transmembrane</keyword>
<evidence type="ECO:0000256" key="1">
    <source>
        <dbReference type="SAM" id="Phobius"/>
    </source>
</evidence>
<name>E8RV17_ASTEC</name>
<dbReference type="Proteomes" id="UP000001492">
    <property type="component" value="Chromosome 2"/>
</dbReference>
<protein>
    <submittedName>
        <fullName evidence="2">Uncharacterized protein</fullName>
    </submittedName>
</protein>
<feature type="transmembrane region" description="Helical" evidence="1">
    <location>
        <begin position="12"/>
        <end position="33"/>
    </location>
</feature>
<keyword evidence="3" id="KW-1185">Reference proteome</keyword>
<dbReference type="HOGENOM" id="CLU_3371754_0_0_5"/>
<keyword evidence="1" id="KW-1133">Transmembrane helix</keyword>
<proteinExistence type="predicted"/>
<dbReference type="KEGG" id="aex:Astex_2569"/>